<name>A0A3B0V070_9ZZZZ</name>
<accession>A0A3B0V070</accession>
<dbReference type="AlphaFoldDB" id="A0A3B0V070"/>
<dbReference type="PANTHER" id="PTHR12558">
    <property type="entry name" value="CELL DIVISION CYCLE 16,23,27"/>
    <property type="match status" value="1"/>
</dbReference>
<dbReference type="InterPro" id="IPR019734">
    <property type="entry name" value="TPR_rpt"/>
</dbReference>
<proteinExistence type="predicted"/>
<sequence>MNKIKLILVIVTFLFSLSVQAARGEKQKSQGAIDAKTFEKLMKAQELTEAGKHTEALAVLDVLKNKSKINGYGKAQMWNFYAFIYASKEDYINAIRAYKEVIAIEETPAALALQAKYTIAQLNFQLEKFDLCINYMNEWLKDVAKPTPTAHIMLAQAHYQLKNYDKALINVDKAVALETKAGRKVKENWLRLKAALYYDKGDYKNTAKTYEQLVQLYPKTNYLKQLAGMYGELGKDMRRLTVFDSIYLNGDMKKSGDILNLAYMYLGEDVPYKAAKIIEKGMQDGIIKRSQKNVETLGNAWAQANQHDKAIPVLEEAAKLSSKGKLFARLAGVYFDAGDYQKAANAAQKAAQKGGLKNPGNNYLLMGMSYSNLKKYHKALQAFRSAKQTKSILKDARAWEKHTLKEIQLIEDLERSQFELEEKTKQTLESQENNKEV</sequence>
<reference evidence="1" key="1">
    <citation type="submission" date="2018-06" db="EMBL/GenBank/DDBJ databases">
        <authorList>
            <person name="Zhirakovskaya E."/>
        </authorList>
    </citation>
    <scope>NUCLEOTIDE SEQUENCE</scope>
</reference>
<organism evidence="1">
    <name type="scientific">hydrothermal vent metagenome</name>
    <dbReference type="NCBI Taxonomy" id="652676"/>
    <lineage>
        <taxon>unclassified sequences</taxon>
        <taxon>metagenomes</taxon>
        <taxon>ecological metagenomes</taxon>
    </lineage>
</organism>
<protein>
    <submittedName>
        <fullName evidence="1">TPR domain protein, putative component of TonB system</fullName>
    </submittedName>
</protein>
<dbReference type="SUPFAM" id="SSF48452">
    <property type="entry name" value="TPR-like"/>
    <property type="match status" value="2"/>
</dbReference>
<dbReference type="PROSITE" id="PS50005">
    <property type="entry name" value="TPR"/>
    <property type="match status" value="2"/>
</dbReference>
<gene>
    <name evidence="1" type="ORF">MNBD_GAMMA01-2234</name>
</gene>
<dbReference type="Gene3D" id="1.25.40.10">
    <property type="entry name" value="Tetratricopeptide repeat domain"/>
    <property type="match status" value="2"/>
</dbReference>
<dbReference type="InterPro" id="IPR011990">
    <property type="entry name" value="TPR-like_helical_dom_sf"/>
</dbReference>
<dbReference type="SMART" id="SM00028">
    <property type="entry name" value="TPR"/>
    <property type="match status" value="5"/>
</dbReference>
<dbReference type="Pfam" id="PF13181">
    <property type="entry name" value="TPR_8"/>
    <property type="match status" value="3"/>
</dbReference>
<dbReference type="Pfam" id="PF13174">
    <property type="entry name" value="TPR_6"/>
    <property type="match status" value="1"/>
</dbReference>
<dbReference type="EMBL" id="UOEW01000042">
    <property type="protein sequence ID" value="VAW33783.1"/>
    <property type="molecule type" value="Genomic_DNA"/>
</dbReference>
<dbReference type="PANTHER" id="PTHR12558:SF13">
    <property type="entry name" value="CELL DIVISION CYCLE PROTEIN 27 HOMOLOG"/>
    <property type="match status" value="1"/>
</dbReference>
<evidence type="ECO:0000313" key="1">
    <source>
        <dbReference type="EMBL" id="VAW33783.1"/>
    </source>
</evidence>